<dbReference type="Proteomes" id="UP001160390">
    <property type="component" value="Unassembled WGS sequence"/>
</dbReference>
<name>A0AA35M4M9_9HYPO</name>
<protein>
    <submittedName>
        <fullName evidence="1">Uncharacterized protein</fullName>
    </submittedName>
</protein>
<organism evidence="1 2">
    <name type="scientific">Clonostachys chloroleuca</name>
    <dbReference type="NCBI Taxonomy" id="1926264"/>
    <lineage>
        <taxon>Eukaryota</taxon>
        <taxon>Fungi</taxon>
        <taxon>Dikarya</taxon>
        <taxon>Ascomycota</taxon>
        <taxon>Pezizomycotina</taxon>
        <taxon>Sordariomycetes</taxon>
        <taxon>Hypocreomycetidae</taxon>
        <taxon>Hypocreales</taxon>
        <taxon>Bionectriaceae</taxon>
        <taxon>Clonostachys</taxon>
    </lineage>
</organism>
<reference evidence="1" key="1">
    <citation type="submission" date="2023-01" db="EMBL/GenBank/DDBJ databases">
        <authorList>
            <person name="Piombo E."/>
        </authorList>
    </citation>
    <scope>NUCLEOTIDE SEQUENCE</scope>
</reference>
<proteinExistence type="predicted"/>
<accession>A0AA35M4M9</accession>
<keyword evidence="2" id="KW-1185">Reference proteome</keyword>
<dbReference type="AlphaFoldDB" id="A0AA35M4M9"/>
<sequence>MDGLTLSLGSSAVLGFYSFDGRYSPSPGPAETPPCLCQYLGGLPACPDRSRAMMGGASKRATVGAFAQHGVADSLMPGNDVLCGEAAHQIMTGLRVEKQAHRGQGPIVIT</sequence>
<evidence type="ECO:0000313" key="1">
    <source>
        <dbReference type="EMBL" id="CAI6090403.1"/>
    </source>
</evidence>
<dbReference type="EMBL" id="CABFNP030001012">
    <property type="protein sequence ID" value="CAI6090403.1"/>
    <property type="molecule type" value="Genomic_DNA"/>
</dbReference>
<gene>
    <name evidence="1" type="ORF">CCHLO57077_00002029</name>
</gene>
<comment type="caution">
    <text evidence="1">The sequence shown here is derived from an EMBL/GenBank/DDBJ whole genome shotgun (WGS) entry which is preliminary data.</text>
</comment>
<evidence type="ECO:0000313" key="2">
    <source>
        <dbReference type="Proteomes" id="UP001160390"/>
    </source>
</evidence>